<protein>
    <submittedName>
        <fullName evidence="1">14493_t:CDS:1</fullName>
    </submittedName>
</protein>
<accession>A0A9N8VGH5</accession>
<keyword evidence="2" id="KW-1185">Reference proteome</keyword>
<evidence type="ECO:0000313" key="1">
    <source>
        <dbReference type="EMBL" id="CAG8454225.1"/>
    </source>
</evidence>
<dbReference type="EMBL" id="CAJVPP010000197">
    <property type="protein sequence ID" value="CAG8454225.1"/>
    <property type="molecule type" value="Genomic_DNA"/>
</dbReference>
<proteinExistence type="predicted"/>
<comment type="caution">
    <text evidence="1">The sequence shown here is derived from an EMBL/GenBank/DDBJ whole genome shotgun (WGS) entry which is preliminary data.</text>
</comment>
<sequence>MELAKEIIHSPMLKHMKYTSVIKIEPSLSDKLRKNIKNVYEKVITFYCRENEVLGSEIPIDGLFNTRENALHIVVKANYDHDYSFIIRSSRSREKERRRISGTYAGICYGKSRLIKEYANNVYTLYLNLGIDRKCFSHPSAIAKNFINSFEKSNDLQAWFNTFLNPIIVIANMYEIRQSQRKLELIRDNAGINFEENDIYAWDKVINLIKAKIQGGGKLLIKGKDYEKRKNLTNVAILTSLYSVNIFPSVHFALNLIGEIKLIDFLNELLLNYRSILNNDNDEYNTLKNAITPKYVLEKSDLAEVNSRYLAMYWLRAHEKGFKNLEEEWGTTLRSD</sequence>
<dbReference type="Proteomes" id="UP000789375">
    <property type="component" value="Unassembled WGS sequence"/>
</dbReference>
<dbReference type="AlphaFoldDB" id="A0A9N8VGH5"/>
<name>A0A9N8VGH5_FUNMO</name>
<evidence type="ECO:0000313" key="2">
    <source>
        <dbReference type="Proteomes" id="UP000789375"/>
    </source>
</evidence>
<organism evidence="1 2">
    <name type="scientific">Funneliformis mosseae</name>
    <name type="common">Endomycorrhizal fungus</name>
    <name type="synonym">Glomus mosseae</name>
    <dbReference type="NCBI Taxonomy" id="27381"/>
    <lineage>
        <taxon>Eukaryota</taxon>
        <taxon>Fungi</taxon>
        <taxon>Fungi incertae sedis</taxon>
        <taxon>Mucoromycota</taxon>
        <taxon>Glomeromycotina</taxon>
        <taxon>Glomeromycetes</taxon>
        <taxon>Glomerales</taxon>
        <taxon>Glomeraceae</taxon>
        <taxon>Funneliformis</taxon>
    </lineage>
</organism>
<gene>
    <name evidence="1" type="ORF">FMOSSE_LOCUS1691</name>
</gene>
<reference evidence="1" key="1">
    <citation type="submission" date="2021-06" db="EMBL/GenBank/DDBJ databases">
        <authorList>
            <person name="Kallberg Y."/>
            <person name="Tangrot J."/>
            <person name="Rosling A."/>
        </authorList>
    </citation>
    <scope>NUCLEOTIDE SEQUENCE</scope>
    <source>
        <strain evidence="1">87-6 pot B 2015</strain>
    </source>
</reference>